<comment type="PTM">
    <text evidence="6">Contains an active site 4-methylidene-imidazol-5-one (MIO), which is formed autocatalytically by cyclization and dehydration of residues Ala-Ser-Gly.</text>
</comment>
<dbReference type="InterPro" id="IPR024083">
    <property type="entry name" value="Fumarase/histidase_N"/>
</dbReference>
<dbReference type="EMBL" id="NIQC01000001">
    <property type="protein sequence ID" value="OWZ85044.1"/>
    <property type="molecule type" value="Genomic_DNA"/>
</dbReference>
<dbReference type="InterPro" id="IPR008948">
    <property type="entry name" value="L-Aspartase-like"/>
</dbReference>
<dbReference type="NCBIfam" id="TIGR01225">
    <property type="entry name" value="hutH"/>
    <property type="match status" value="1"/>
</dbReference>
<sequence>MIYLTGSQLSFEEIERVMIKKEQVELSTKAREDIVKSRKLIDELVDNEETVYGVTTGFGKFSDTAISTKDINALQENLILSHAAGVGEPFSEEIVRGIMLLRANSLSKGHSGVRLETVKLLLDMLNEEIHPVIPSQGSLGASGDLAPLAHMVLVMLGRGEAYYRGERLLGSEALKKAGLQPIKLRAKEGLALINGTQAIASVGTFTWLSMKNLLKVADIACAMTVDALEGITDAFDERIYKLRPHPGHRKTAANLRKLVVNSEIIENKEHPRVQDAYTLRCVPQIHGASKDAHSHVGEVLEREINSTTDNPLIFSEDGDIISGGNFHGQPLALPMDYLSTSISEIANVSERRVERLVNPNHNFGLPAFLIEEGGVSSGFMIAQYTAASLVSENKSLAHPASVDSIPSSANQEDHVSMGTIGARKALSILKNSQKVLSVELLCACQALDLRKPRKPGKGTKKAFEIIREEIPYLDQDREISPDIEKVAEIIASGKLVKAVEEVVGKLE</sequence>
<dbReference type="GO" id="GO:0019556">
    <property type="term" value="P:L-histidine catabolic process to glutamate and formamide"/>
    <property type="evidence" value="ECO:0007669"/>
    <property type="project" value="UniProtKB-UniPathway"/>
</dbReference>
<comment type="similarity">
    <text evidence="6 7">Belongs to the PAL/histidase family.</text>
</comment>
<dbReference type="OrthoDB" id="9806955at2"/>
<comment type="subcellular location">
    <subcellularLocation>
        <location evidence="6 9">Cytoplasm</location>
    </subcellularLocation>
</comment>
<keyword evidence="11" id="KW-1185">Reference proteome</keyword>
<dbReference type="CDD" id="cd00332">
    <property type="entry name" value="PAL-HAL"/>
    <property type="match status" value="1"/>
</dbReference>
<dbReference type="EC" id="4.3.1.3" evidence="2 6"/>
<accession>A0A226C337</accession>
<evidence type="ECO:0000256" key="9">
    <source>
        <dbReference type="RuleBase" id="RU004480"/>
    </source>
</evidence>
<dbReference type="FunFam" id="1.10.275.10:FF:000005">
    <property type="entry name" value="Histidine ammonia-lyase"/>
    <property type="match status" value="1"/>
</dbReference>
<organism evidence="10 11">
    <name type="scientific">Natranaerobius trueperi</name>
    <dbReference type="NCBI Taxonomy" id="759412"/>
    <lineage>
        <taxon>Bacteria</taxon>
        <taxon>Bacillati</taxon>
        <taxon>Bacillota</taxon>
        <taxon>Clostridia</taxon>
        <taxon>Natranaerobiales</taxon>
        <taxon>Natranaerobiaceae</taxon>
        <taxon>Natranaerobius</taxon>
    </lineage>
</organism>
<keyword evidence="6" id="KW-0963">Cytoplasm</keyword>
<proteinExistence type="inferred from homology"/>
<evidence type="ECO:0000256" key="8">
    <source>
        <dbReference type="RuleBase" id="RU004479"/>
    </source>
</evidence>
<evidence type="ECO:0000256" key="1">
    <source>
        <dbReference type="ARBA" id="ARBA00005113"/>
    </source>
</evidence>
<dbReference type="RefSeq" id="WP_089022467.1">
    <property type="nucleotide sequence ID" value="NZ_NIQC01000001.1"/>
</dbReference>
<evidence type="ECO:0000256" key="4">
    <source>
        <dbReference type="ARBA" id="ARBA00023239"/>
    </source>
</evidence>
<evidence type="ECO:0000313" key="10">
    <source>
        <dbReference type="EMBL" id="OWZ85044.1"/>
    </source>
</evidence>
<dbReference type="AlphaFoldDB" id="A0A226C337"/>
<dbReference type="PROSITE" id="PS00488">
    <property type="entry name" value="PAL_HISTIDASE"/>
    <property type="match status" value="1"/>
</dbReference>
<dbReference type="NCBIfam" id="NF006871">
    <property type="entry name" value="PRK09367.1"/>
    <property type="match status" value="1"/>
</dbReference>
<comment type="catalytic activity">
    <reaction evidence="5 6 8">
        <text>L-histidine = trans-urocanate + NH4(+)</text>
        <dbReference type="Rhea" id="RHEA:21232"/>
        <dbReference type="ChEBI" id="CHEBI:17771"/>
        <dbReference type="ChEBI" id="CHEBI:28938"/>
        <dbReference type="ChEBI" id="CHEBI:57595"/>
        <dbReference type="EC" id="4.3.1.3"/>
    </reaction>
</comment>
<dbReference type="InterPro" id="IPR005921">
    <property type="entry name" value="HutH"/>
</dbReference>
<dbReference type="SUPFAM" id="SSF48557">
    <property type="entry name" value="L-aspartase-like"/>
    <property type="match status" value="1"/>
</dbReference>
<evidence type="ECO:0000313" key="11">
    <source>
        <dbReference type="Proteomes" id="UP000214588"/>
    </source>
</evidence>
<feature type="modified residue" description="2,3-didehydroalanine (Ser)" evidence="6">
    <location>
        <position position="142"/>
    </location>
</feature>
<dbReference type="HAMAP" id="MF_00229">
    <property type="entry name" value="His_ammonia_lyase"/>
    <property type="match status" value="1"/>
</dbReference>
<dbReference type="GO" id="GO:0019557">
    <property type="term" value="P:L-histidine catabolic process to glutamate and formate"/>
    <property type="evidence" value="ECO:0007669"/>
    <property type="project" value="UniProtKB-UniPathway"/>
</dbReference>
<comment type="pathway">
    <text evidence="1 6 8">Amino-acid degradation; L-histidine degradation into L-glutamate; N-formimidoyl-L-glutamate from L-histidine: step 1/3.</text>
</comment>
<evidence type="ECO:0000256" key="7">
    <source>
        <dbReference type="RuleBase" id="RU003954"/>
    </source>
</evidence>
<dbReference type="GO" id="GO:0005737">
    <property type="term" value="C:cytoplasm"/>
    <property type="evidence" value="ECO:0007669"/>
    <property type="project" value="UniProtKB-SubCell"/>
</dbReference>
<feature type="cross-link" description="5-imidazolinone (Ala-Gly)" evidence="6">
    <location>
        <begin position="141"/>
        <end position="143"/>
    </location>
</feature>
<gene>
    <name evidence="6 10" type="primary">hutH</name>
    <name evidence="10" type="ORF">CDO51_01215</name>
</gene>
<protein>
    <recommendedName>
        <fullName evidence="2 6">Histidine ammonia-lyase</fullName>
        <shortName evidence="6">Histidase</shortName>
        <ecNumber evidence="2 6">4.3.1.3</ecNumber>
    </recommendedName>
</protein>
<dbReference type="FunFam" id="1.20.200.10:FF:000003">
    <property type="entry name" value="Histidine ammonia-lyase"/>
    <property type="match status" value="1"/>
</dbReference>
<reference evidence="10 11" key="1">
    <citation type="submission" date="2017-06" db="EMBL/GenBank/DDBJ databases">
        <title>Draft Genome Sequence of Natranaerobius trueperi halophilic, alkalithermophilic bacteria from soda lakes.</title>
        <authorList>
            <person name="Zhao B."/>
        </authorList>
    </citation>
    <scope>NUCLEOTIDE SEQUENCE [LARGE SCALE GENOMIC DNA]</scope>
    <source>
        <strain evidence="10 11">DSM 18760</strain>
    </source>
</reference>
<dbReference type="GO" id="GO:0004397">
    <property type="term" value="F:histidine ammonia-lyase activity"/>
    <property type="evidence" value="ECO:0007669"/>
    <property type="project" value="UniProtKB-UniRule"/>
</dbReference>
<evidence type="ECO:0000256" key="5">
    <source>
        <dbReference type="ARBA" id="ARBA00049269"/>
    </source>
</evidence>
<evidence type="ECO:0000256" key="3">
    <source>
        <dbReference type="ARBA" id="ARBA00022808"/>
    </source>
</evidence>
<dbReference type="Gene3D" id="1.10.275.10">
    <property type="entry name" value="Fumarase/aspartase (N-terminal domain)"/>
    <property type="match status" value="1"/>
</dbReference>
<dbReference type="UniPathway" id="UPA00379">
    <property type="reaction ID" value="UER00549"/>
</dbReference>
<keyword evidence="4 6" id="KW-0456">Lyase</keyword>
<keyword evidence="3 6" id="KW-0369">Histidine metabolism</keyword>
<evidence type="ECO:0000256" key="2">
    <source>
        <dbReference type="ARBA" id="ARBA00012994"/>
    </source>
</evidence>
<name>A0A226C337_9FIRM</name>
<dbReference type="Proteomes" id="UP000214588">
    <property type="component" value="Unassembled WGS sequence"/>
</dbReference>
<comment type="caution">
    <text evidence="10">The sequence shown here is derived from an EMBL/GenBank/DDBJ whole genome shotgun (WGS) entry which is preliminary data.</text>
</comment>
<dbReference type="Pfam" id="PF00221">
    <property type="entry name" value="Lyase_aromatic"/>
    <property type="match status" value="1"/>
</dbReference>
<dbReference type="Gene3D" id="1.20.200.10">
    <property type="entry name" value="Fumarase/aspartase (Central domain)"/>
    <property type="match status" value="1"/>
</dbReference>
<evidence type="ECO:0000256" key="6">
    <source>
        <dbReference type="HAMAP-Rule" id="MF_00229"/>
    </source>
</evidence>
<dbReference type="InterPro" id="IPR022313">
    <property type="entry name" value="Phe/His_NH3-lyase_AS"/>
</dbReference>
<dbReference type="InterPro" id="IPR001106">
    <property type="entry name" value="Aromatic_Lyase"/>
</dbReference>
<dbReference type="PANTHER" id="PTHR10362">
    <property type="entry name" value="HISTIDINE AMMONIA-LYASE"/>
    <property type="match status" value="1"/>
</dbReference>